<organism evidence="5 6">
    <name type="scientific">Zemynaea arenosa</name>
    <dbReference type="NCBI Taxonomy" id="2561931"/>
    <lineage>
        <taxon>Bacteria</taxon>
        <taxon>Pseudomonadati</taxon>
        <taxon>Pseudomonadota</taxon>
        <taxon>Betaproteobacteria</taxon>
        <taxon>Burkholderiales</taxon>
        <taxon>Oxalobacteraceae</taxon>
        <taxon>Telluria group</taxon>
        <taxon>Zemynaea</taxon>
    </lineage>
</organism>
<dbReference type="PROSITE" id="PS01124">
    <property type="entry name" value="HTH_ARAC_FAMILY_2"/>
    <property type="match status" value="1"/>
</dbReference>
<evidence type="ECO:0000313" key="6">
    <source>
        <dbReference type="Proteomes" id="UP000298438"/>
    </source>
</evidence>
<keyword evidence="3" id="KW-0804">Transcription</keyword>
<name>A0A4Y9RSW2_9BURK</name>
<feature type="domain" description="HTH araC/xylS-type" evidence="4">
    <location>
        <begin position="156"/>
        <end position="254"/>
    </location>
</feature>
<accession>A0A4Y9RSW2</accession>
<dbReference type="GO" id="GO:0003700">
    <property type="term" value="F:DNA-binding transcription factor activity"/>
    <property type="evidence" value="ECO:0007669"/>
    <property type="project" value="InterPro"/>
</dbReference>
<dbReference type="OrthoDB" id="9809338at2"/>
<keyword evidence="1" id="KW-0805">Transcription regulation</keyword>
<gene>
    <name evidence="5" type="ORF">E4L96_21715</name>
</gene>
<dbReference type="AlphaFoldDB" id="A0A4Y9RSW2"/>
<keyword evidence="2" id="KW-0238">DNA-binding</keyword>
<evidence type="ECO:0000256" key="2">
    <source>
        <dbReference type="ARBA" id="ARBA00023125"/>
    </source>
</evidence>
<dbReference type="EMBL" id="SPVF01000264">
    <property type="protein sequence ID" value="TFW11381.1"/>
    <property type="molecule type" value="Genomic_DNA"/>
</dbReference>
<evidence type="ECO:0000313" key="5">
    <source>
        <dbReference type="EMBL" id="TFW11381.1"/>
    </source>
</evidence>
<dbReference type="PROSITE" id="PS00041">
    <property type="entry name" value="HTH_ARAC_FAMILY_1"/>
    <property type="match status" value="1"/>
</dbReference>
<dbReference type="Gene3D" id="1.10.10.60">
    <property type="entry name" value="Homeodomain-like"/>
    <property type="match status" value="1"/>
</dbReference>
<dbReference type="Pfam" id="PF12833">
    <property type="entry name" value="HTH_18"/>
    <property type="match status" value="1"/>
</dbReference>
<dbReference type="PANTHER" id="PTHR46796">
    <property type="entry name" value="HTH-TYPE TRANSCRIPTIONAL ACTIVATOR RHAS-RELATED"/>
    <property type="match status" value="1"/>
</dbReference>
<dbReference type="InterPro" id="IPR046532">
    <property type="entry name" value="DUF6597"/>
</dbReference>
<dbReference type="RefSeq" id="WP_135209313.1">
    <property type="nucleotide sequence ID" value="NZ_SPVF01000264.1"/>
</dbReference>
<sequence length="254" mass="27809">MNLYREFPPSPALAAHVACLWTAQALPSGGPLRHRVLPDNCIDILWQDAAPGGFVAGMMSRAHVAEFVRPVRTVAVRFRPGAARAFFDVPLSELQDGHPALDELWPRAESERLAAALWERALPLEQMLAVIETWLLARLQARADAALPDRAGLLAQRAVKLVEQSRGTLRVEALASALGVSRQHLAQVFRERVGLNAKSFAMVCRFQAAHAALRTTGGGIDWSAFALNHGYYDQSHLIHDFTALTGASPSQLQR</sequence>
<keyword evidence="6" id="KW-1185">Reference proteome</keyword>
<evidence type="ECO:0000256" key="3">
    <source>
        <dbReference type="ARBA" id="ARBA00023163"/>
    </source>
</evidence>
<reference evidence="5 6" key="1">
    <citation type="submission" date="2019-03" db="EMBL/GenBank/DDBJ databases">
        <title>Draft Genome Sequence of Massilia arenosa sp. nov., a Novel Massilia Species Isolated from a Sandy-loam Maize Soil.</title>
        <authorList>
            <person name="Raths R."/>
            <person name="Peta V."/>
            <person name="Bucking H."/>
        </authorList>
    </citation>
    <scope>NUCLEOTIDE SEQUENCE [LARGE SCALE GENOMIC DNA]</scope>
    <source>
        <strain evidence="5 6">MC02</strain>
    </source>
</reference>
<dbReference type="GO" id="GO:0043565">
    <property type="term" value="F:sequence-specific DNA binding"/>
    <property type="evidence" value="ECO:0007669"/>
    <property type="project" value="InterPro"/>
</dbReference>
<evidence type="ECO:0000259" key="4">
    <source>
        <dbReference type="PROSITE" id="PS01124"/>
    </source>
</evidence>
<dbReference type="SMART" id="SM00342">
    <property type="entry name" value="HTH_ARAC"/>
    <property type="match status" value="1"/>
</dbReference>
<dbReference type="InterPro" id="IPR018062">
    <property type="entry name" value="HTH_AraC-typ_CS"/>
</dbReference>
<evidence type="ECO:0000256" key="1">
    <source>
        <dbReference type="ARBA" id="ARBA00023015"/>
    </source>
</evidence>
<dbReference type="InterPro" id="IPR050204">
    <property type="entry name" value="AraC_XylS_family_regulators"/>
</dbReference>
<dbReference type="Proteomes" id="UP000298438">
    <property type="component" value="Unassembled WGS sequence"/>
</dbReference>
<dbReference type="InterPro" id="IPR018060">
    <property type="entry name" value="HTH_AraC"/>
</dbReference>
<protein>
    <submittedName>
        <fullName evidence="5">AraC family transcriptional regulator</fullName>
    </submittedName>
</protein>
<comment type="caution">
    <text evidence="5">The sequence shown here is derived from an EMBL/GenBank/DDBJ whole genome shotgun (WGS) entry which is preliminary data.</text>
</comment>
<proteinExistence type="predicted"/>
<dbReference type="Pfam" id="PF20240">
    <property type="entry name" value="DUF6597"/>
    <property type="match status" value="1"/>
</dbReference>